<dbReference type="GO" id="GO:0055085">
    <property type="term" value="P:transmembrane transport"/>
    <property type="evidence" value="ECO:0007669"/>
    <property type="project" value="InterPro"/>
</dbReference>
<keyword evidence="2 7" id="KW-0813">Transport</keyword>
<dbReference type="GO" id="GO:0005886">
    <property type="term" value="C:plasma membrane"/>
    <property type="evidence" value="ECO:0007669"/>
    <property type="project" value="UniProtKB-SubCell"/>
</dbReference>
<dbReference type="OrthoDB" id="44105at2157"/>
<dbReference type="Gene3D" id="1.10.3720.10">
    <property type="entry name" value="MetI-like"/>
    <property type="match status" value="1"/>
</dbReference>
<keyword evidence="6 7" id="KW-0472">Membrane</keyword>
<accession>A0A7D5GMW8</accession>
<evidence type="ECO:0000256" key="5">
    <source>
        <dbReference type="ARBA" id="ARBA00022989"/>
    </source>
</evidence>
<proteinExistence type="inferred from homology"/>
<feature type="transmembrane region" description="Helical" evidence="7">
    <location>
        <begin position="183"/>
        <end position="201"/>
    </location>
</feature>
<dbReference type="AlphaFoldDB" id="A0A7D5GMW8"/>
<dbReference type="RefSeq" id="WP_179263981.1">
    <property type="nucleotide sequence ID" value="NZ_CP058601.1"/>
</dbReference>
<dbReference type="PROSITE" id="PS50928">
    <property type="entry name" value="ABC_TM1"/>
    <property type="match status" value="1"/>
</dbReference>
<dbReference type="GeneID" id="56035621"/>
<evidence type="ECO:0000313" key="10">
    <source>
        <dbReference type="Proteomes" id="UP000509241"/>
    </source>
</evidence>
<feature type="transmembrane region" description="Helical" evidence="7">
    <location>
        <begin position="9"/>
        <end position="27"/>
    </location>
</feature>
<keyword evidence="3" id="KW-1003">Cell membrane</keyword>
<keyword evidence="10" id="KW-1185">Reference proteome</keyword>
<dbReference type="PANTHER" id="PTHR43163">
    <property type="entry name" value="DIPEPTIDE TRANSPORT SYSTEM PERMEASE PROTEIN DPPB-RELATED"/>
    <property type="match status" value="1"/>
</dbReference>
<dbReference type="InterPro" id="IPR035906">
    <property type="entry name" value="MetI-like_sf"/>
</dbReference>
<evidence type="ECO:0000256" key="1">
    <source>
        <dbReference type="ARBA" id="ARBA00004651"/>
    </source>
</evidence>
<feature type="transmembrane region" description="Helical" evidence="7">
    <location>
        <begin position="245"/>
        <end position="268"/>
    </location>
</feature>
<feature type="domain" description="ABC transmembrane type-1" evidence="8">
    <location>
        <begin position="101"/>
        <end position="307"/>
    </location>
</feature>
<keyword evidence="4 7" id="KW-0812">Transmembrane</keyword>
<evidence type="ECO:0000256" key="3">
    <source>
        <dbReference type="ARBA" id="ARBA00022475"/>
    </source>
</evidence>
<dbReference type="KEGG" id="haly:HYG82_19980"/>
<gene>
    <name evidence="9" type="ORF">HYG82_19980</name>
</gene>
<name>A0A7D5GMW8_9EURY</name>
<protein>
    <submittedName>
        <fullName evidence="9">ABC transporter permease</fullName>
    </submittedName>
</protein>
<dbReference type="EMBL" id="CP058601">
    <property type="protein sequence ID" value="QLG50950.1"/>
    <property type="molecule type" value="Genomic_DNA"/>
</dbReference>
<evidence type="ECO:0000256" key="7">
    <source>
        <dbReference type="RuleBase" id="RU363032"/>
    </source>
</evidence>
<dbReference type="Pfam" id="PF00528">
    <property type="entry name" value="BPD_transp_1"/>
    <property type="match status" value="1"/>
</dbReference>
<feature type="transmembrane region" description="Helical" evidence="7">
    <location>
        <begin position="288"/>
        <end position="314"/>
    </location>
</feature>
<dbReference type="CDD" id="cd06261">
    <property type="entry name" value="TM_PBP2"/>
    <property type="match status" value="1"/>
</dbReference>
<feature type="transmembrane region" description="Helical" evidence="7">
    <location>
        <begin position="140"/>
        <end position="163"/>
    </location>
</feature>
<keyword evidence="5 7" id="KW-1133">Transmembrane helix</keyword>
<evidence type="ECO:0000313" key="9">
    <source>
        <dbReference type="EMBL" id="QLG50950.1"/>
    </source>
</evidence>
<comment type="subcellular location">
    <subcellularLocation>
        <location evidence="1 7">Cell membrane</location>
        <topology evidence="1 7">Multi-pass membrane protein</topology>
    </subcellularLocation>
</comment>
<evidence type="ECO:0000256" key="4">
    <source>
        <dbReference type="ARBA" id="ARBA00022692"/>
    </source>
</evidence>
<dbReference type="InterPro" id="IPR000515">
    <property type="entry name" value="MetI-like"/>
</dbReference>
<dbReference type="SUPFAM" id="SSF161098">
    <property type="entry name" value="MetI-like"/>
    <property type="match status" value="1"/>
</dbReference>
<evidence type="ECO:0000259" key="8">
    <source>
        <dbReference type="PROSITE" id="PS50928"/>
    </source>
</evidence>
<sequence length="324" mass="35989">MKRYIAKRLAWTVVATWITVTITFLLIDFSPISAGGATFVDQQVQSGMSVNEAKELYQHQLGYGDTVWERYANFMIGLVTLDWGWSTLYNQPVIDVITSSWIYSFQYVFPATVLSVVLGFGIGLYSATHQHTREDYAATLVAFTGISLPNFWFAIMLILLFSVQFDVLPSFYTTKHALLSLGNVKQLLLPIVVLGTSAIATEMRYARAESLEYVQAEFVKTARAKGLSEGEVTLRHIFRPAMVPLITILVGDVLGLLFAGGYVLEVIFQIPGLGLVSYQAIIQQDTPLVLATVLIPVLIAILGNLIQDVCYTVLDPRIDFGDRE</sequence>
<feature type="transmembrane region" description="Helical" evidence="7">
    <location>
        <begin position="107"/>
        <end position="128"/>
    </location>
</feature>
<organism evidence="9 10">
    <name type="scientific">Natrinema halophilum</name>
    <dbReference type="NCBI Taxonomy" id="1699371"/>
    <lineage>
        <taxon>Archaea</taxon>
        <taxon>Methanobacteriati</taxon>
        <taxon>Methanobacteriota</taxon>
        <taxon>Stenosarchaea group</taxon>
        <taxon>Halobacteria</taxon>
        <taxon>Halobacteriales</taxon>
        <taxon>Natrialbaceae</taxon>
        <taxon>Natrinema</taxon>
    </lineage>
</organism>
<evidence type="ECO:0000256" key="2">
    <source>
        <dbReference type="ARBA" id="ARBA00022448"/>
    </source>
</evidence>
<dbReference type="PANTHER" id="PTHR43163:SF6">
    <property type="entry name" value="DIPEPTIDE TRANSPORT SYSTEM PERMEASE PROTEIN DPPB-RELATED"/>
    <property type="match status" value="1"/>
</dbReference>
<evidence type="ECO:0000256" key="6">
    <source>
        <dbReference type="ARBA" id="ARBA00023136"/>
    </source>
</evidence>
<comment type="similarity">
    <text evidence="7">Belongs to the binding-protein-dependent transport system permease family.</text>
</comment>
<reference evidence="9 10" key="1">
    <citation type="submission" date="2020-07" db="EMBL/GenBank/DDBJ databases">
        <authorList>
            <person name="Cui H."/>
        </authorList>
    </citation>
    <scope>NUCLEOTIDE SEQUENCE [LARGE SCALE GENOMIC DNA]</scope>
    <source>
        <strain evidence="9 10">YPL8</strain>
    </source>
</reference>
<dbReference type="Proteomes" id="UP000509241">
    <property type="component" value="Chromosome"/>
</dbReference>